<feature type="non-terminal residue" evidence="3">
    <location>
        <position position="1"/>
    </location>
</feature>
<dbReference type="Proteomes" id="UP000010729">
    <property type="component" value="Unassembled WGS sequence"/>
</dbReference>
<organism evidence="3 4">
    <name type="scientific">Arthrobacter crystallopoietes BAB-32</name>
    <dbReference type="NCBI Taxonomy" id="1246476"/>
    <lineage>
        <taxon>Bacteria</taxon>
        <taxon>Bacillati</taxon>
        <taxon>Actinomycetota</taxon>
        <taxon>Actinomycetes</taxon>
        <taxon>Micrococcales</taxon>
        <taxon>Micrococcaceae</taxon>
        <taxon>Crystallibacter</taxon>
    </lineage>
</organism>
<reference evidence="3 4" key="1">
    <citation type="journal article" date="2013" name="Genome Announc.">
        <title>Draft Genome Sequence of Arthrobacter crystallopoietes Strain BAB-32, Revealing Genes for Bioremediation.</title>
        <authorList>
            <person name="Joshi M.N."/>
            <person name="Pandit A.S."/>
            <person name="Sharma A."/>
            <person name="Pandya R.V."/>
            <person name="Desai S.M."/>
            <person name="Saxena A.K."/>
            <person name="Bagatharia S.B."/>
        </authorList>
    </citation>
    <scope>NUCLEOTIDE SEQUENCE [LARGE SCALE GENOMIC DNA]</scope>
    <source>
        <strain evidence="3 4">BAB-32</strain>
    </source>
</reference>
<keyword evidence="4" id="KW-1185">Reference proteome</keyword>
<dbReference type="RefSeq" id="WP_005273785.1">
    <property type="nucleotide sequence ID" value="NZ_ANPE02000258.1"/>
</dbReference>
<dbReference type="OrthoDB" id="3268346at2"/>
<dbReference type="EMBL" id="ANPE02000258">
    <property type="protein sequence ID" value="EMY32546.1"/>
    <property type="molecule type" value="Genomic_DNA"/>
</dbReference>
<evidence type="ECO:0000259" key="2">
    <source>
        <dbReference type="Pfam" id="PF14016"/>
    </source>
</evidence>
<evidence type="ECO:0000313" key="4">
    <source>
        <dbReference type="Proteomes" id="UP000010729"/>
    </source>
</evidence>
<proteinExistence type="predicted"/>
<feature type="region of interest" description="Disordered" evidence="1">
    <location>
        <begin position="1"/>
        <end position="22"/>
    </location>
</feature>
<comment type="caution">
    <text evidence="3">The sequence shown here is derived from an EMBL/GenBank/DDBJ whole genome shotgun (WGS) entry which is preliminary data.</text>
</comment>
<sequence>TLAPGASAAAQLQQTNAGNYGPECDQTEAVGLRVYPPNDTAWLTAPQDAIGCANDEIVLMTVGAFQPA</sequence>
<gene>
    <name evidence="3" type="ORF">D477_019608</name>
</gene>
<dbReference type="AlphaFoldDB" id="N1UQ79"/>
<accession>N1UQ79</accession>
<protein>
    <recommendedName>
        <fullName evidence="2">DUF4232 domain-containing protein</fullName>
    </recommendedName>
</protein>
<feature type="domain" description="DUF4232" evidence="2">
    <location>
        <begin position="1"/>
        <end position="66"/>
    </location>
</feature>
<dbReference type="Pfam" id="PF14016">
    <property type="entry name" value="DUF4232"/>
    <property type="match status" value="1"/>
</dbReference>
<evidence type="ECO:0000313" key="3">
    <source>
        <dbReference type="EMBL" id="EMY32546.1"/>
    </source>
</evidence>
<name>N1UQ79_9MICC</name>
<evidence type="ECO:0000256" key="1">
    <source>
        <dbReference type="SAM" id="MobiDB-lite"/>
    </source>
</evidence>
<dbReference type="InterPro" id="IPR025326">
    <property type="entry name" value="DUF4232"/>
</dbReference>